<proteinExistence type="predicted"/>
<dbReference type="EMBL" id="CAJNIZ010031802">
    <property type="protein sequence ID" value="CAE7532679.1"/>
    <property type="molecule type" value="Genomic_DNA"/>
</dbReference>
<organism evidence="2 3">
    <name type="scientific">Symbiodinium pilosum</name>
    <name type="common">Dinoflagellate</name>
    <dbReference type="NCBI Taxonomy" id="2952"/>
    <lineage>
        <taxon>Eukaryota</taxon>
        <taxon>Sar</taxon>
        <taxon>Alveolata</taxon>
        <taxon>Dinophyceae</taxon>
        <taxon>Suessiales</taxon>
        <taxon>Symbiodiniaceae</taxon>
        <taxon>Symbiodinium</taxon>
    </lineage>
</organism>
<sequence length="143" mass="15953">MSEELRLEVSRLADLLTAAEAQVLEKSDAMERAEERLATKTAEAEAFETAELWQQKQEAAVAGRLARLVQQATDQEEEIASLQISLQAERAALAVLRRSELQISDAVVESKSLPVRLARADVDEAKHRWRLEHSFSVSAIQKS</sequence>
<dbReference type="OrthoDB" id="433167at2759"/>
<protein>
    <submittedName>
        <fullName evidence="2">Uncharacterized protein</fullName>
    </submittedName>
</protein>
<feature type="coiled-coil region" evidence="1">
    <location>
        <begin position="2"/>
        <end position="92"/>
    </location>
</feature>
<evidence type="ECO:0000256" key="1">
    <source>
        <dbReference type="SAM" id="Coils"/>
    </source>
</evidence>
<dbReference type="Proteomes" id="UP000649617">
    <property type="component" value="Unassembled WGS sequence"/>
</dbReference>
<evidence type="ECO:0000313" key="2">
    <source>
        <dbReference type="EMBL" id="CAE7532679.1"/>
    </source>
</evidence>
<feature type="non-terminal residue" evidence="2">
    <location>
        <position position="1"/>
    </location>
</feature>
<reference evidence="2" key="1">
    <citation type="submission" date="2021-02" db="EMBL/GenBank/DDBJ databases">
        <authorList>
            <person name="Dougan E. K."/>
            <person name="Rhodes N."/>
            <person name="Thang M."/>
            <person name="Chan C."/>
        </authorList>
    </citation>
    <scope>NUCLEOTIDE SEQUENCE</scope>
</reference>
<dbReference type="AlphaFoldDB" id="A0A812TPQ7"/>
<accession>A0A812TPQ7</accession>
<gene>
    <name evidence="2" type="ORF">SPIL2461_LOCUS14039</name>
</gene>
<evidence type="ECO:0000313" key="3">
    <source>
        <dbReference type="Proteomes" id="UP000649617"/>
    </source>
</evidence>
<comment type="caution">
    <text evidence="2">The sequence shown here is derived from an EMBL/GenBank/DDBJ whole genome shotgun (WGS) entry which is preliminary data.</text>
</comment>
<keyword evidence="3" id="KW-1185">Reference proteome</keyword>
<name>A0A812TPQ7_SYMPI</name>
<keyword evidence="1" id="KW-0175">Coiled coil</keyword>